<evidence type="ECO:0000256" key="1">
    <source>
        <dbReference type="SAM" id="MobiDB-lite"/>
    </source>
</evidence>
<feature type="compositionally biased region" description="Pro residues" evidence="1">
    <location>
        <begin position="1"/>
        <end position="15"/>
    </location>
</feature>
<feature type="compositionally biased region" description="Gly residues" evidence="1">
    <location>
        <begin position="136"/>
        <end position="146"/>
    </location>
</feature>
<gene>
    <name evidence="3" type="ORF">GCM10022419_063690</name>
</gene>
<feature type="region of interest" description="Disordered" evidence="1">
    <location>
        <begin position="202"/>
        <end position="259"/>
    </location>
</feature>
<name>A0ABP6XWZ4_9ACTN</name>
<feature type="transmembrane region" description="Helical" evidence="2">
    <location>
        <begin position="168"/>
        <end position="192"/>
    </location>
</feature>
<dbReference type="RefSeq" id="WP_345567503.1">
    <property type="nucleotide sequence ID" value="NZ_BAABDQ010000015.1"/>
</dbReference>
<evidence type="ECO:0000313" key="4">
    <source>
        <dbReference type="Proteomes" id="UP001500630"/>
    </source>
</evidence>
<dbReference type="EMBL" id="BAABDQ010000015">
    <property type="protein sequence ID" value="GAA3573912.1"/>
    <property type="molecule type" value="Genomic_DNA"/>
</dbReference>
<keyword evidence="2" id="KW-0472">Membrane</keyword>
<feature type="compositionally biased region" description="Low complexity" evidence="1">
    <location>
        <begin position="66"/>
        <end position="76"/>
    </location>
</feature>
<organism evidence="3 4">
    <name type="scientific">Nonomuraea rosea</name>
    <dbReference type="NCBI Taxonomy" id="638574"/>
    <lineage>
        <taxon>Bacteria</taxon>
        <taxon>Bacillati</taxon>
        <taxon>Actinomycetota</taxon>
        <taxon>Actinomycetes</taxon>
        <taxon>Streptosporangiales</taxon>
        <taxon>Streptosporangiaceae</taxon>
        <taxon>Nonomuraea</taxon>
    </lineage>
</organism>
<dbReference type="Proteomes" id="UP001500630">
    <property type="component" value="Unassembled WGS sequence"/>
</dbReference>
<feature type="compositionally biased region" description="Gly residues" evidence="1">
    <location>
        <begin position="110"/>
        <end position="123"/>
    </location>
</feature>
<feature type="compositionally biased region" description="Pro residues" evidence="1">
    <location>
        <begin position="29"/>
        <end position="62"/>
    </location>
</feature>
<feature type="region of interest" description="Disordered" evidence="1">
    <location>
        <begin position="1"/>
        <end position="162"/>
    </location>
</feature>
<reference evidence="4" key="1">
    <citation type="journal article" date="2019" name="Int. J. Syst. Evol. Microbiol.">
        <title>The Global Catalogue of Microorganisms (GCM) 10K type strain sequencing project: providing services to taxonomists for standard genome sequencing and annotation.</title>
        <authorList>
            <consortium name="The Broad Institute Genomics Platform"/>
            <consortium name="The Broad Institute Genome Sequencing Center for Infectious Disease"/>
            <person name="Wu L."/>
            <person name="Ma J."/>
        </authorList>
    </citation>
    <scope>NUCLEOTIDE SEQUENCE [LARGE SCALE GENOMIC DNA]</scope>
    <source>
        <strain evidence="4">JCM 17326</strain>
    </source>
</reference>
<protein>
    <submittedName>
        <fullName evidence="3">Uncharacterized protein</fullName>
    </submittedName>
</protein>
<keyword evidence="4" id="KW-1185">Reference proteome</keyword>
<keyword evidence="2" id="KW-1133">Transmembrane helix</keyword>
<feature type="compositionally biased region" description="Low complexity" evidence="1">
    <location>
        <begin position="225"/>
        <end position="245"/>
    </location>
</feature>
<proteinExistence type="predicted"/>
<evidence type="ECO:0000256" key="2">
    <source>
        <dbReference type="SAM" id="Phobius"/>
    </source>
</evidence>
<accession>A0ABP6XWZ4</accession>
<feature type="compositionally biased region" description="Pro residues" evidence="1">
    <location>
        <begin position="77"/>
        <end position="102"/>
    </location>
</feature>
<sequence length="407" mass="42003">MAYPPQPPQPQPQPQDPWGAQGQGAPQGYGPPPQNHGPQPGPPPGSGPQPGQPGNYSPPPGQPANYGPQPSGYGPQQGPPPGYGPQPGQGAPPPQYGPPPGQGPTQPGYGPQGYGQQGYGQQGYGQQEYAQQGYGQQPGQGAGPYGPGWAPTGPHATGQPPAKSSNGLVIGLVAALAVLVLGGGGFGAYAYLSSRGPAPTIAMPTLEPIPTATTTPPQSDPPSSDPSESPTAEPSTTPTDSVPTSKRAQPGSPITDDEFEDWKFGLGSVKLNADKVGGWTYGNCDPVDGQGVLAKNDCVRAVEVAYSAYGGHLKAVQVMMAFPSDKAAKTTAAKLAKLSSDAVRWRKEKAHANYSYGKIRSGASKKYVIVTIVTADKSARSKATKFHTYLQTDLASYFLLRDLTITS</sequence>
<comment type="caution">
    <text evidence="3">The sequence shown here is derived from an EMBL/GenBank/DDBJ whole genome shotgun (WGS) entry which is preliminary data.</text>
</comment>
<keyword evidence="2" id="KW-0812">Transmembrane</keyword>
<evidence type="ECO:0000313" key="3">
    <source>
        <dbReference type="EMBL" id="GAA3573912.1"/>
    </source>
</evidence>
<feature type="compositionally biased region" description="Low complexity" evidence="1">
    <location>
        <begin position="124"/>
        <end position="135"/>
    </location>
</feature>